<evidence type="ECO:0000256" key="1">
    <source>
        <dbReference type="SAM" id="Phobius"/>
    </source>
</evidence>
<feature type="transmembrane region" description="Helical" evidence="1">
    <location>
        <begin position="126"/>
        <end position="143"/>
    </location>
</feature>
<gene>
    <name evidence="2" type="ORF">BN569_00028</name>
</gene>
<name>R5LDE9_9FIRM</name>
<evidence type="ECO:0008006" key="4">
    <source>
        <dbReference type="Google" id="ProtNLM"/>
    </source>
</evidence>
<dbReference type="AlphaFoldDB" id="R5LDE9"/>
<dbReference type="PANTHER" id="PTHR36833">
    <property type="entry name" value="SLR0610 PROTEIN-RELATED"/>
    <property type="match status" value="1"/>
</dbReference>
<dbReference type="InterPro" id="IPR010390">
    <property type="entry name" value="ABC-2_transporter-like"/>
</dbReference>
<dbReference type="Proteomes" id="UP000018300">
    <property type="component" value="Unassembled WGS sequence"/>
</dbReference>
<protein>
    <recommendedName>
        <fullName evidence="4">ABC transporter permease protein</fullName>
    </recommendedName>
</protein>
<feature type="transmembrane region" description="Helical" evidence="1">
    <location>
        <begin position="207"/>
        <end position="228"/>
    </location>
</feature>
<feature type="transmembrane region" description="Helical" evidence="1">
    <location>
        <begin position="149"/>
        <end position="170"/>
    </location>
</feature>
<proteinExistence type="predicted"/>
<accession>R5LDE9</accession>
<keyword evidence="1" id="KW-0812">Transmembrane</keyword>
<comment type="caution">
    <text evidence="2">The sequence shown here is derived from an EMBL/GenBank/DDBJ whole genome shotgun (WGS) entry which is preliminary data.</text>
</comment>
<evidence type="ECO:0000313" key="2">
    <source>
        <dbReference type="EMBL" id="CCY77178.1"/>
    </source>
</evidence>
<dbReference type="PANTHER" id="PTHR36833:SF1">
    <property type="entry name" value="INTEGRAL MEMBRANE TRANSPORT PROTEIN"/>
    <property type="match status" value="1"/>
</dbReference>
<reference evidence="2" key="1">
    <citation type="submission" date="2012-11" db="EMBL/GenBank/DDBJ databases">
        <title>Dependencies among metagenomic species, viruses, plasmids and units of genetic variation.</title>
        <authorList>
            <person name="Nielsen H.B."/>
            <person name="Almeida M."/>
            <person name="Juncker A.S."/>
            <person name="Rasmussen S."/>
            <person name="Li J."/>
            <person name="Sunagawa S."/>
            <person name="Plichta D."/>
            <person name="Gautier L."/>
            <person name="Le Chatelier E."/>
            <person name="Peletier E."/>
            <person name="Bonde I."/>
            <person name="Nielsen T."/>
            <person name="Manichanh C."/>
            <person name="Arumugam M."/>
            <person name="Batto J."/>
            <person name="Santos M.B.Q.D."/>
            <person name="Blom N."/>
            <person name="Borruel N."/>
            <person name="Burgdorf K.S."/>
            <person name="Boumezbeur F."/>
            <person name="Casellas F."/>
            <person name="Dore J."/>
            <person name="Guarner F."/>
            <person name="Hansen T."/>
            <person name="Hildebrand F."/>
            <person name="Kaas R.S."/>
            <person name="Kennedy S."/>
            <person name="Kristiansen K."/>
            <person name="Kultima J.R."/>
            <person name="Leonard P."/>
            <person name="Levenez F."/>
            <person name="Lund O."/>
            <person name="Moumen B."/>
            <person name="Le Paslier D."/>
            <person name="Pons N."/>
            <person name="Pedersen O."/>
            <person name="Prifti E."/>
            <person name="Qin J."/>
            <person name="Raes J."/>
            <person name="Tap J."/>
            <person name="Tims S."/>
            <person name="Ussery D.W."/>
            <person name="Yamada T."/>
            <person name="MetaHit consortium"/>
            <person name="Renault P."/>
            <person name="Sicheritz-Ponten T."/>
            <person name="Bork P."/>
            <person name="Wang J."/>
            <person name="Brunak S."/>
            <person name="Ehrlich S.D."/>
        </authorList>
    </citation>
    <scope>NUCLEOTIDE SEQUENCE [LARGE SCALE GENOMIC DNA]</scope>
</reference>
<keyword evidence="1" id="KW-0472">Membrane</keyword>
<evidence type="ECO:0000313" key="3">
    <source>
        <dbReference type="Proteomes" id="UP000018300"/>
    </source>
</evidence>
<feature type="transmembrane region" description="Helical" evidence="1">
    <location>
        <begin position="29"/>
        <end position="51"/>
    </location>
</feature>
<feature type="transmembrane region" description="Helical" evidence="1">
    <location>
        <begin position="234"/>
        <end position="254"/>
    </location>
</feature>
<organism evidence="2 3">
    <name type="scientific">Eshraghiella crossota CAG:259</name>
    <dbReference type="NCBI Taxonomy" id="1263062"/>
    <lineage>
        <taxon>Bacteria</taxon>
        <taxon>Bacillati</taxon>
        <taxon>Bacillota</taxon>
        <taxon>Clostridia</taxon>
        <taxon>Lachnospirales</taxon>
        <taxon>Lachnospiraceae</taxon>
        <taxon>Eshraghiella</taxon>
    </lineage>
</organism>
<sequence>MAKIKRYFCLYRVLIKQFFKMLVQSKVDFLMGLFGFFFTQVLGIAFLYLIFDKIPSLNGWTLSQLIFIYGFAQIPRGIDHLFTDNIWLVAWRMVVNGDFDRYMLRPMNVFFQIICEKLQPDAIGELLIGTILIIMSLSKGIVIVDGVHIVMFIVSVIAGAVIYTSVKLFFASLSFWIKRSGPFLQVAYEMADFAKYPVEIYSKPIQFILTFVIPFAFVAYFPASYFLIQKSAFMTVGIECLIAVILSILAYSIFKIGISRYESAGN</sequence>
<dbReference type="EMBL" id="CAYU010000054">
    <property type="protein sequence ID" value="CCY77178.1"/>
    <property type="molecule type" value="Genomic_DNA"/>
</dbReference>
<keyword evidence="1" id="KW-1133">Transmembrane helix</keyword>
<dbReference type="Pfam" id="PF06182">
    <property type="entry name" value="ABC2_membrane_6"/>
    <property type="match status" value="1"/>
</dbReference>